<dbReference type="Pfam" id="PF24883">
    <property type="entry name" value="NPHP3_N"/>
    <property type="match status" value="1"/>
</dbReference>
<dbReference type="Gene3D" id="3.40.50.300">
    <property type="entry name" value="P-loop containing nucleotide triphosphate hydrolases"/>
    <property type="match status" value="1"/>
</dbReference>
<keyword evidence="1" id="KW-0677">Repeat</keyword>
<dbReference type="PANTHER" id="PTHR10039">
    <property type="entry name" value="AMELOGENIN"/>
    <property type="match status" value="1"/>
</dbReference>
<evidence type="ECO:0000259" key="2">
    <source>
        <dbReference type="Pfam" id="PF24883"/>
    </source>
</evidence>
<dbReference type="InterPro" id="IPR056884">
    <property type="entry name" value="NPHP3-like_N"/>
</dbReference>
<reference evidence="3" key="1">
    <citation type="journal article" date="2023" name="Mol. Phylogenet. Evol.">
        <title>Genome-scale phylogeny and comparative genomics of the fungal order Sordariales.</title>
        <authorList>
            <person name="Hensen N."/>
            <person name="Bonometti L."/>
            <person name="Westerberg I."/>
            <person name="Brannstrom I.O."/>
            <person name="Guillou S."/>
            <person name="Cros-Aarteil S."/>
            <person name="Calhoun S."/>
            <person name="Haridas S."/>
            <person name="Kuo A."/>
            <person name="Mondo S."/>
            <person name="Pangilinan J."/>
            <person name="Riley R."/>
            <person name="LaButti K."/>
            <person name="Andreopoulos B."/>
            <person name="Lipzen A."/>
            <person name="Chen C."/>
            <person name="Yan M."/>
            <person name="Daum C."/>
            <person name="Ng V."/>
            <person name="Clum A."/>
            <person name="Steindorff A."/>
            <person name="Ohm R.A."/>
            <person name="Martin F."/>
            <person name="Silar P."/>
            <person name="Natvig D.O."/>
            <person name="Lalanne C."/>
            <person name="Gautier V."/>
            <person name="Ament-Velasquez S.L."/>
            <person name="Kruys A."/>
            <person name="Hutchinson M.I."/>
            <person name="Powell A.J."/>
            <person name="Barry K."/>
            <person name="Miller A.N."/>
            <person name="Grigoriev I.V."/>
            <person name="Debuchy R."/>
            <person name="Gladieux P."/>
            <person name="Hiltunen Thoren M."/>
            <person name="Johannesson H."/>
        </authorList>
    </citation>
    <scope>NUCLEOTIDE SEQUENCE</scope>
    <source>
        <strain evidence="3">PSN243</strain>
    </source>
</reference>
<dbReference type="PANTHER" id="PTHR10039:SF16">
    <property type="entry name" value="GPI INOSITOL-DEACYLASE"/>
    <property type="match status" value="1"/>
</dbReference>
<comment type="caution">
    <text evidence="3">The sequence shown here is derived from an EMBL/GenBank/DDBJ whole genome shotgun (WGS) entry which is preliminary data.</text>
</comment>
<sequence>MDPLSVGASVIAFVGLADRVIRAAQFCIDTLRDAPSDIRMVFCEVSSLKTIVDILTLPDQPAPNSDSKGTIASIDPSFPPNWAGPIEACQRCLTSLEALLPSGVGVSAPDGPSPSAQGRRRLTLAELAWPLKQSKARKLLAEISQHKATLLLAISGDVLHELKDIKQGVRRIEATALDSERREICTWLERTNPSPLHNAAIRKHEPHTSAWLQRTAEWQDWLSSSSTDRLFWIYGIPGAGKTVLASFVIEELKRLCEETQDGAYLYAYYYCHYSHNQDESLPFLSWVVSQACRQTGCVPFQLKRLYDRGCEPTILDLERVLEIVLKRIETFYVVIDAVDESMPREELVRLIATMALDTRFQNIRILATSRQYFDIERVFSGVSMAISMRSAFVDADIKNYVHARLASSHRLRRWHDSLQDIENALVEKAEGMFRWVDCQIQAIERLRDPTQLMTALENLPRDLNETYIRIFDAISVADRPFVCRVLTWIIGHSRAPWMVSRGISAKVLVEAVAYDLHGPGRPSFDLDYIQELLGCLILVENEEDGDESKCLTSEAEDDTVGFGDAKLFVSLAHYTVLEFLTSPNILQSHVSCFATTEAAINSQFGMSVLQQAVAANPNGTSCDWVYDREAYCLTLGAALNIHEIYAFITTPEAKELFVRYIDPSSPHYRRFEAIQEHATCSDEEFSSYFWLRRLPAKVFITNEQSVKEHAARVLLSLVALGYTPGHGLEELLPYVLRGSQQFTVEDLLKTKVSAVLLDRDPETEGYAVMETHFEGEVGDWRTDL</sequence>
<evidence type="ECO:0000256" key="1">
    <source>
        <dbReference type="ARBA" id="ARBA00022737"/>
    </source>
</evidence>
<dbReference type="EMBL" id="MU865980">
    <property type="protein sequence ID" value="KAK4444242.1"/>
    <property type="molecule type" value="Genomic_DNA"/>
</dbReference>
<name>A0AAV9G7V1_9PEZI</name>
<evidence type="ECO:0000313" key="3">
    <source>
        <dbReference type="EMBL" id="KAK4444242.1"/>
    </source>
</evidence>
<accession>A0AAV9G7V1</accession>
<proteinExistence type="predicted"/>
<protein>
    <recommendedName>
        <fullName evidence="2">Nephrocystin 3-like N-terminal domain-containing protein</fullName>
    </recommendedName>
</protein>
<dbReference type="InterPro" id="IPR027417">
    <property type="entry name" value="P-loop_NTPase"/>
</dbReference>
<dbReference type="Proteomes" id="UP001321760">
    <property type="component" value="Unassembled WGS sequence"/>
</dbReference>
<evidence type="ECO:0000313" key="4">
    <source>
        <dbReference type="Proteomes" id="UP001321760"/>
    </source>
</evidence>
<keyword evidence="4" id="KW-1185">Reference proteome</keyword>
<organism evidence="3 4">
    <name type="scientific">Podospora aff. communis PSN243</name>
    <dbReference type="NCBI Taxonomy" id="3040156"/>
    <lineage>
        <taxon>Eukaryota</taxon>
        <taxon>Fungi</taxon>
        <taxon>Dikarya</taxon>
        <taxon>Ascomycota</taxon>
        <taxon>Pezizomycotina</taxon>
        <taxon>Sordariomycetes</taxon>
        <taxon>Sordariomycetidae</taxon>
        <taxon>Sordariales</taxon>
        <taxon>Podosporaceae</taxon>
        <taxon>Podospora</taxon>
    </lineage>
</organism>
<feature type="domain" description="Nephrocystin 3-like N-terminal" evidence="2">
    <location>
        <begin position="208"/>
        <end position="370"/>
    </location>
</feature>
<reference evidence="3" key="2">
    <citation type="submission" date="2023-05" db="EMBL/GenBank/DDBJ databases">
        <authorList>
            <consortium name="Lawrence Berkeley National Laboratory"/>
            <person name="Steindorff A."/>
            <person name="Hensen N."/>
            <person name="Bonometti L."/>
            <person name="Westerberg I."/>
            <person name="Brannstrom I.O."/>
            <person name="Guillou S."/>
            <person name="Cros-Aarteil S."/>
            <person name="Calhoun S."/>
            <person name="Haridas S."/>
            <person name="Kuo A."/>
            <person name="Mondo S."/>
            <person name="Pangilinan J."/>
            <person name="Riley R."/>
            <person name="Labutti K."/>
            <person name="Andreopoulos B."/>
            <person name="Lipzen A."/>
            <person name="Chen C."/>
            <person name="Yanf M."/>
            <person name="Daum C."/>
            <person name="Ng V."/>
            <person name="Clum A."/>
            <person name="Ohm R."/>
            <person name="Martin F."/>
            <person name="Silar P."/>
            <person name="Natvig D."/>
            <person name="Lalanne C."/>
            <person name="Gautier V."/>
            <person name="Ament-Velasquez S.L."/>
            <person name="Kruys A."/>
            <person name="Hutchinson M.I."/>
            <person name="Powell A.J."/>
            <person name="Barry K."/>
            <person name="Miller A.N."/>
            <person name="Grigoriev I.V."/>
            <person name="Debuchy R."/>
            <person name="Gladieux P."/>
            <person name="Thoren M.H."/>
            <person name="Johannesson H."/>
        </authorList>
    </citation>
    <scope>NUCLEOTIDE SEQUENCE</scope>
    <source>
        <strain evidence="3">PSN243</strain>
    </source>
</reference>
<dbReference type="AlphaFoldDB" id="A0AAV9G7V1"/>
<dbReference type="SUPFAM" id="SSF52540">
    <property type="entry name" value="P-loop containing nucleoside triphosphate hydrolases"/>
    <property type="match status" value="1"/>
</dbReference>
<gene>
    <name evidence="3" type="ORF">QBC34DRAFT_360671</name>
</gene>